<dbReference type="PANTHER" id="PTHR46289:SF14">
    <property type="entry name" value="DUF4371 DOMAIN-CONTAINING PROTEIN"/>
    <property type="match status" value="1"/>
</dbReference>
<organism evidence="4 5">
    <name type="scientific">Holothuria leucospilota</name>
    <name type="common">Black long sea cucumber</name>
    <name type="synonym">Mertensiothuria leucospilota</name>
    <dbReference type="NCBI Taxonomy" id="206669"/>
    <lineage>
        <taxon>Eukaryota</taxon>
        <taxon>Metazoa</taxon>
        <taxon>Echinodermata</taxon>
        <taxon>Eleutherozoa</taxon>
        <taxon>Echinozoa</taxon>
        <taxon>Holothuroidea</taxon>
        <taxon>Aspidochirotacea</taxon>
        <taxon>Aspidochirotida</taxon>
        <taxon>Holothuriidae</taxon>
        <taxon>Holothuria</taxon>
    </lineage>
</organism>
<feature type="domain" description="HAT C-terminal dimerisation" evidence="2">
    <location>
        <begin position="848"/>
        <end position="902"/>
    </location>
</feature>
<feature type="compositionally biased region" description="Polar residues" evidence="1">
    <location>
        <begin position="75"/>
        <end position="95"/>
    </location>
</feature>
<feature type="compositionally biased region" description="Low complexity" evidence="1">
    <location>
        <begin position="96"/>
        <end position="106"/>
    </location>
</feature>
<dbReference type="AlphaFoldDB" id="A0A9Q1GZQ0"/>
<dbReference type="GO" id="GO:0046983">
    <property type="term" value="F:protein dimerization activity"/>
    <property type="evidence" value="ECO:0007669"/>
    <property type="project" value="InterPro"/>
</dbReference>
<dbReference type="PANTHER" id="PTHR46289">
    <property type="entry name" value="52 KDA REPRESSOR OF THE INHIBITOR OF THE PROTEIN KINASE-LIKE PROTEIN-RELATED"/>
    <property type="match status" value="1"/>
</dbReference>
<dbReference type="InterPro" id="IPR012337">
    <property type="entry name" value="RNaseH-like_sf"/>
</dbReference>
<reference evidence="4" key="1">
    <citation type="submission" date="2021-10" db="EMBL/GenBank/DDBJ databases">
        <title>Tropical sea cucumber genome reveals ecological adaptation and Cuvierian tubules defense mechanism.</title>
        <authorList>
            <person name="Chen T."/>
        </authorList>
    </citation>
    <scope>NUCLEOTIDE SEQUENCE</scope>
    <source>
        <strain evidence="4">Nanhai2018</strain>
        <tissue evidence="4">Muscle</tissue>
    </source>
</reference>
<comment type="caution">
    <text evidence="4">The sequence shown here is derived from an EMBL/GenBank/DDBJ whole genome shotgun (WGS) entry which is preliminary data.</text>
</comment>
<dbReference type="InterPro" id="IPR052958">
    <property type="entry name" value="IFN-induced_PKR_regulator"/>
</dbReference>
<keyword evidence="5" id="KW-1185">Reference proteome</keyword>
<dbReference type="Pfam" id="PF05699">
    <property type="entry name" value="Dimer_Tnp_hAT"/>
    <property type="match status" value="1"/>
</dbReference>
<dbReference type="Pfam" id="PF14291">
    <property type="entry name" value="DUF4371"/>
    <property type="match status" value="1"/>
</dbReference>
<protein>
    <submittedName>
        <fullName evidence="4">52 kDa repressor of the inhibitor of the protein kinase</fullName>
    </submittedName>
</protein>
<evidence type="ECO:0000313" key="5">
    <source>
        <dbReference type="Proteomes" id="UP001152320"/>
    </source>
</evidence>
<dbReference type="InterPro" id="IPR025398">
    <property type="entry name" value="DUF4371"/>
</dbReference>
<evidence type="ECO:0000259" key="2">
    <source>
        <dbReference type="Pfam" id="PF05699"/>
    </source>
</evidence>
<evidence type="ECO:0000313" key="4">
    <source>
        <dbReference type="EMBL" id="KAJ8027780.1"/>
    </source>
</evidence>
<evidence type="ECO:0000256" key="1">
    <source>
        <dbReference type="SAM" id="MobiDB-lite"/>
    </source>
</evidence>
<proteinExistence type="predicted"/>
<dbReference type="SUPFAM" id="SSF53098">
    <property type="entry name" value="Ribonuclease H-like"/>
    <property type="match status" value="1"/>
</dbReference>
<dbReference type="OrthoDB" id="10051013at2759"/>
<feature type="domain" description="DUF4371" evidence="3">
    <location>
        <begin position="248"/>
        <end position="432"/>
    </location>
</feature>
<dbReference type="Proteomes" id="UP001152320">
    <property type="component" value="Chromosome 15"/>
</dbReference>
<dbReference type="InterPro" id="IPR008906">
    <property type="entry name" value="HATC_C_dom"/>
</dbReference>
<dbReference type="EMBL" id="JAIZAY010000015">
    <property type="protein sequence ID" value="KAJ8027780.1"/>
    <property type="molecule type" value="Genomic_DNA"/>
</dbReference>
<evidence type="ECO:0000259" key="3">
    <source>
        <dbReference type="Pfam" id="PF14291"/>
    </source>
</evidence>
<name>A0A9Q1GZQ0_HOLLE</name>
<sequence length="927" mass="104429">MIVPFIDHQLTESTVDPNRSEEEVSGDCADKTPPNKKGRLKQTTLSFTGLPRRVKPCETAEPTQSSTETQPERTVASNEKGTSSSNPNTSANQAPSTSFVSSCSGSGIIEKPSQPIGPMDASRPAKPVSSSMSPDYDVGEFLLGKTKATDFEKAYILKTKWKGQAGFEWPFSCRKDGTKRYLRQSHLDKFSDFAYSKTVGGILCKACVLVGLQETHFRTDATLGKLVTKPLNRYDRLIGATGDLTKHVNTEYHKSAASRCHEFHSNYQKNTNVYKSINSHHEEVCKQNRKRLEPLVKTVIFCGQNNIALRGRDDSGPMDVENTKDGEGIFRRLLRYRIESGDRELREQIVSAPRNACYTSGDIQNQIISCVGAEIKEKIINRVKESGFYTIMADETTDVSSTEQLSVCLRYYHKESNTIKEDFISFIEVLEHEHSEKNKEECSVVIEQSAPKTMEEYLESCYKVNEATHTLEEPRLTGNVIGKAIVSEIETSGLSPEAAIAQSYDGASVMSSESIGTCAYVKNHCPYAEYYHCSAHALNLTLVHASKIPAVRNMISTVKEITNFFSTSNKKKITLKMTHDLSQKSQGGALQSLCETRWVERITALENFASNYVTIVRALMAISQWKDVSAKSKAVWLIKSITDSTFIVTLFTCVVVTSNIDQLSKKLQQKNTCLSSAMGNVNNILAVLEDDRKNSIHRFESIMQLINDTISPLKLNIERPRIAKRSTLRSNPDLDTATDYFRVTIFTPFLDTVIEQMHFRFNDKTQFLGTFDILLPSKCCKDDMKEEQFAQLWKKYAATLHANQIQPDDTAGVHAFTQYRQWVMKWKTEVSDRVPSDHMTALQHCDVDMFPCIYALLTIAIILPVSTATVERSFSSLRLLKTYLRNRSCETRLNGLAMMYVHPNEKIDIERVIERFASDGNRRLLLL</sequence>
<gene>
    <name evidence="4" type="ORF">HOLleu_29831</name>
</gene>
<accession>A0A9Q1GZQ0</accession>
<feature type="region of interest" description="Disordered" evidence="1">
    <location>
        <begin position="1"/>
        <end position="133"/>
    </location>
</feature>